<feature type="domain" description="PurM-like C-terminal" evidence="15">
    <location>
        <begin position="838"/>
        <end position="966"/>
    </location>
</feature>
<dbReference type="HAMAP" id="MF_00419">
    <property type="entry name" value="PurL_1"/>
    <property type="match status" value="1"/>
</dbReference>
<dbReference type="InterPro" id="IPR029062">
    <property type="entry name" value="Class_I_gatase-like"/>
</dbReference>
<comment type="catalytic activity">
    <reaction evidence="12 14">
        <text>N(2)-formyl-N(1)-(5-phospho-beta-D-ribosyl)glycinamide + L-glutamine + ATP + H2O = 2-formamido-N(1)-(5-O-phospho-beta-D-ribosyl)acetamidine + L-glutamate + ADP + phosphate + H(+)</text>
        <dbReference type="Rhea" id="RHEA:17129"/>
        <dbReference type="ChEBI" id="CHEBI:15377"/>
        <dbReference type="ChEBI" id="CHEBI:15378"/>
        <dbReference type="ChEBI" id="CHEBI:29985"/>
        <dbReference type="ChEBI" id="CHEBI:30616"/>
        <dbReference type="ChEBI" id="CHEBI:43474"/>
        <dbReference type="ChEBI" id="CHEBI:58359"/>
        <dbReference type="ChEBI" id="CHEBI:147286"/>
        <dbReference type="ChEBI" id="CHEBI:147287"/>
        <dbReference type="ChEBI" id="CHEBI:456216"/>
        <dbReference type="EC" id="6.3.5.3"/>
    </reaction>
</comment>
<evidence type="ECO:0000256" key="2">
    <source>
        <dbReference type="ARBA" id="ARBA00004920"/>
    </source>
</evidence>
<evidence type="ECO:0000313" key="20">
    <source>
        <dbReference type="Proteomes" id="UP000292423"/>
    </source>
</evidence>
<dbReference type="GO" id="GO:0046872">
    <property type="term" value="F:metal ion binding"/>
    <property type="evidence" value="ECO:0007669"/>
    <property type="project" value="UniProtKB-KW"/>
</dbReference>
<dbReference type="EC" id="6.3.5.3" evidence="14"/>
<dbReference type="SUPFAM" id="SSF82697">
    <property type="entry name" value="PurS-like"/>
    <property type="match status" value="1"/>
</dbReference>
<keyword evidence="6 14" id="KW-0479">Metal-binding</keyword>
<dbReference type="FunFam" id="3.90.650.10:FF:000002">
    <property type="entry name" value="Phosphoribosylformylglycinamidine synthase"/>
    <property type="match status" value="1"/>
</dbReference>
<evidence type="ECO:0000259" key="17">
    <source>
        <dbReference type="Pfam" id="PF18076"/>
    </source>
</evidence>
<keyword evidence="9 14" id="KW-0067">ATP-binding</keyword>
<dbReference type="UniPathway" id="UPA00074">
    <property type="reaction ID" value="UER00128"/>
</dbReference>
<evidence type="ECO:0000256" key="4">
    <source>
        <dbReference type="ARBA" id="ARBA00022490"/>
    </source>
</evidence>
<dbReference type="InterPro" id="IPR010073">
    <property type="entry name" value="PurL_large"/>
</dbReference>
<organism evidence="19 20">
    <name type="scientific">Fluviicoccus keumensis</name>
    <dbReference type="NCBI Taxonomy" id="1435465"/>
    <lineage>
        <taxon>Bacteria</taxon>
        <taxon>Pseudomonadati</taxon>
        <taxon>Pseudomonadota</taxon>
        <taxon>Gammaproteobacteria</taxon>
        <taxon>Moraxellales</taxon>
        <taxon>Moraxellaceae</taxon>
        <taxon>Fluviicoccus</taxon>
    </lineage>
</organism>
<keyword evidence="10 14" id="KW-0460">Magnesium</keyword>
<evidence type="ECO:0000256" key="5">
    <source>
        <dbReference type="ARBA" id="ARBA00022598"/>
    </source>
</evidence>
<dbReference type="FunFam" id="3.30.1330.10:FF:000002">
    <property type="entry name" value="Phosphoribosylformylglycinamidine synthase"/>
    <property type="match status" value="1"/>
</dbReference>
<dbReference type="InterPro" id="IPR036604">
    <property type="entry name" value="PurS-like_sf"/>
</dbReference>
<evidence type="ECO:0000256" key="6">
    <source>
        <dbReference type="ARBA" id="ARBA00022723"/>
    </source>
</evidence>
<dbReference type="InterPro" id="IPR041609">
    <property type="entry name" value="PurL_linker"/>
</dbReference>
<dbReference type="FunFam" id="3.40.50.880:FF:000008">
    <property type="entry name" value="Phosphoribosylformylglycinamidine synthase"/>
    <property type="match status" value="1"/>
</dbReference>
<dbReference type="InterPro" id="IPR055181">
    <property type="entry name" value="FGAR-AT_PurM_N-like"/>
</dbReference>
<dbReference type="CDD" id="cd01740">
    <property type="entry name" value="GATase1_FGAR_AT"/>
    <property type="match status" value="1"/>
</dbReference>
<protein>
    <recommendedName>
        <fullName evidence="14">Phosphoribosylformylglycinamidine synthase</fullName>
        <shortName evidence="14">FGAM synthase</shortName>
        <shortName evidence="14">FGAMS</shortName>
        <ecNumber evidence="14">6.3.5.3</ecNumber>
    </recommendedName>
    <alternativeName>
        <fullName evidence="14">Formylglycinamide ribonucleotide amidotransferase</fullName>
        <shortName evidence="14">FGAR amidotransferase</shortName>
        <shortName evidence="14">FGAR-AT</shortName>
    </alternativeName>
</protein>
<gene>
    <name evidence="14" type="primary">purL</name>
    <name evidence="19" type="ORF">EV700_0486</name>
</gene>
<evidence type="ECO:0000256" key="3">
    <source>
        <dbReference type="ARBA" id="ARBA00008608"/>
    </source>
</evidence>
<dbReference type="SUPFAM" id="SSF55326">
    <property type="entry name" value="PurM N-terminal domain-like"/>
    <property type="match status" value="2"/>
</dbReference>
<feature type="binding site" evidence="14">
    <location>
        <position position="726"/>
    </location>
    <ligand>
        <name>Mg(2+)</name>
        <dbReference type="ChEBI" id="CHEBI:18420"/>
    </ligand>
</feature>
<dbReference type="Gene3D" id="1.10.8.750">
    <property type="entry name" value="Phosphoribosylformylglycinamidine synthase, linker domain"/>
    <property type="match status" value="1"/>
</dbReference>
<dbReference type="InterPro" id="IPR036676">
    <property type="entry name" value="PurM-like_C_sf"/>
</dbReference>
<comment type="function">
    <text evidence="13 14">Phosphoribosylformylglycinamidine synthase involved in the purines biosynthetic pathway. Catalyzes the ATP-dependent conversion of formylglycinamide ribonucleotide (FGAR) and glutamine to yield formylglycinamidine ribonucleotide (FGAM) and glutamate.</text>
</comment>
<dbReference type="CDD" id="cd02204">
    <property type="entry name" value="PurL_repeat2"/>
    <property type="match status" value="1"/>
</dbReference>
<feature type="active site" description="Nucleophile" evidence="14">
    <location>
        <position position="1143"/>
    </location>
</feature>
<dbReference type="InterPro" id="IPR040707">
    <property type="entry name" value="FGAR-AT_N"/>
</dbReference>
<comment type="similarity">
    <text evidence="3 14">In the N-terminal section; belongs to the FGAMS family.</text>
</comment>
<feature type="binding site" evidence="14">
    <location>
        <position position="682"/>
    </location>
    <ligand>
        <name>ATP</name>
        <dbReference type="ChEBI" id="CHEBI:30616"/>
    </ligand>
</feature>
<evidence type="ECO:0000256" key="13">
    <source>
        <dbReference type="ARBA" id="ARBA00057317"/>
    </source>
</evidence>
<dbReference type="GO" id="GO:0004642">
    <property type="term" value="F:phosphoribosylformylglycinamidine synthase activity"/>
    <property type="evidence" value="ECO:0007669"/>
    <property type="project" value="UniProtKB-UniRule"/>
</dbReference>
<feature type="binding site" evidence="14">
    <location>
        <begin position="390"/>
        <end position="392"/>
    </location>
    <ligand>
        <name>ATP</name>
        <dbReference type="ChEBI" id="CHEBI:30616"/>
    </ligand>
</feature>
<dbReference type="SUPFAM" id="SSF109736">
    <property type="entry name" value="FGAM synthase PurL, linker domain"/>
    <property type="match status" value="1"/>
</dbReference>
<feature type="binding site" evidence="14">
    <location>
        <position position="722"/>
    </location>
    <ligand>
        <name>Mg(2+)</name>
        <dbReference type="ChEBI" id="CHEBI:18420"/>
    </ligand>
</feature>
<evidence type="ECO:0000259" key="16">
    <source>
        <dbReference type="Pfam" id="PF18072"/>
    </source>
</evidence>
<evidence type="ECO:0000256" key="9">
    <source>
        <dbReference type="ARBA" id="ARBA00022840"/>
    </source>
</evidence>
<feature type="active site" evidence="14">
    <location>
        <position position="1265"/>
    </location>
</feature>
<evidence type="ECO:0000256" key="1">
    <source>
        <dbReference type="ARBA" id="ARBA00004496"/>
    </source>
</evidence>
<feature type="active site" evidence="14">
    <location>
        <position position="1267"/>
    </location>
</feature>
<evidence type="ECO:0000256" key="14">
    <source>
        <dbReference type="HAMAP-Rule" id="MF_00419"/>
    </source>
</evidence>
<dbReference type="Pfam" id="PF02769">
    <property type="entry name" value="AIRS_C"/>
    <property type="match status" value="2"/>
</dbReference>
<comment type="subcellular location">
    <subcellularLocation>
        <location evidence="1 14">Cytoplasm</location>
    </subcellularLocation>
</comment>
<dbReference type="Pfam" id="PF18076">
    <property type="entry name" value="FGAR-AT_N"/>
    <property type="match status" value="1"/>
</dbReference>
<feature type="binding site" evidence="14">
    <location>
        <begin position="311"/>
        <end position="322"/>
    </location>
    <ligand>
        <name>ATP</name>
        <dbReference type="ChEBI" id="CHEBI:30616"/>
    </ligand>
</feature>
<dbReference type="FunFam" id="3.30.1330.10:FF:000005">
    <property type="entry name" value="Phosphoribosylformylglycinamidine synthase"/>
    <property type="match status" value="1"/>
</dbReference>
<evidence type="ECO:0000256" key="10">
    <source>
        <dbReference type="ARBA" id="ARBA00022842"/>
    </source>
</evidence>
<comment type="subunit">
    <text evidence="14">Monomer.</text>
</comment>
<dbReference type="FunFam" id="1.10.8.750:FF:000002">
    <property type="entry name" value="Phosphoribosylformylglycinamidine synthase"/>
    <property type="match status" value="1"/>
</dbReference>
<keyword evidence="8 14" id="KW-0658">Purine biosynthesis</keyword>
<proteinExistence type="inferred from homology"/>
<keyword evidence="4 14" id="KW-0963">Cytoplasm</keyword>
<dbReference type="OrthoDB" id="9804441at2"/>
<keyword evidence="7 14" id="KW-0547">Nucleotide-binding</keyword>
<keyword evidence="11 14" id="KW-0315">Glutamine amidotransferase</keyword>
<evidence type="ECO:0000256" key="7">
    <source>
        <dbReference type="ARBA" id="ARBA00022741"/>
    </source>
</evidence>
<name>A0A4Q7ZC07_9GAMM</name>
<dbReference type="Pfam" id="PF22689">
    <property type="entry name" value="FGAR-AT_PurM_N-like"/>
    <property type="match status" value="1"/>
</dbReference>
<dbReference type="InterPro" id="IPR036921">
    <property type="entry name" value="PurM-like_N_sf"/>
</dbReference>
<dbReference type="PANTHER" id="PTHR10099:SF1">
    <property type="entry name" value="PHOSPHORIBOSYLFORMYLGLYCINAMIDINE SYNTHASE"/>
    <property type="match status" value="1"/>
</dbReference>
<dbReference type="SUPFAM" id="SSF56042">
    <property type="entry name" value="PurM C-terminal domain-like"/>
    <property type="match status" value="2"/>
</dbReference>
<dbReference type="RefSeq" id="WP_130410760.1">
    <property type="nucleotide sequence ID" value="NZ_SHKX01000010.1"/>
</dbReference>
<feature type="domain" description="FGAR-AT PurM N-terminal-like" evidence="18">
    <location>
        <begin position="652"/>
        <end position="811"/>
    </location>
</feature>
<dbReference type="PANTHER" id="PTHR10099">
    <property type="entry name" value="PHOSPHORIBOSYLFORMYLGLYCINAMIDINE SYNTHASE"/>
    <property type="match status" value="1"/>
</dbReference>
<dbReference type="GO" id="GO:0005524">
    <property type="term" value="F:ATP binding"/>
    <property type="evidence" value="ECO:0007669"/>
    <property type="project" value="UniProtKB-UniRule"/>
</dbReference>
<dbReference type="Proteomes" id="UP000292423">
    <property type="component" value="Unassembled WGS sequence"/>
</dbReference>
<feature type="binding site" evidence="14">
    <location>
        <position position="891"/>
    </location>
    <ligand>
        <name>ATP</name>
        <dbReference type="ChEBI" id="CHEBI:30616"/>
    </ligand>
</feature>
<sequence length="1300" mass="140526">MQVFSGSKALSAFKTRRLLAELKALAPSVQGLTARFAHLAQLNAELTEAETARLQELLHYGEDFLAEGFSDAEYDAVFVVAPRVGTISPWSSKATDIARNCDLFKVDRLERVTAYWLQVSAELTADERALIAAKLHDRMTQSVFESVEEAEVLFDTHTPQPLQSIDILGGGREALEAANREFGFALSPDEIDYLVDSFRQLGRNPHDVELMMFAQANSEHCRHKIFNAEWTVDGQPAEKSLFGMIKNTFSCSPDNILSAYKDNASVITGAVADRFFPDPQTHTYGYSNEPVHILMKVETHNHPTAISPFAGAATGAGGEIRDEGATGRGGKPKAGMTGFTVSNLNIPDFVQPWEAPYGKPNRIVTPLEIMIDGPLGGAAFNNEFGRPNLTGYFRTFELEVNGVNGREVRGYHKPIMIAGGLGNIRDGHVQKNSIRPGDKLIVLGGPALLIGLGGGAASSMASGASAENLDFASVQRDNPEMERRVQEVLDVCWAMGDHNPIVSVHDVGAGGLSNAMPELVHEHDLGATLELRNIPNLEPGMSPREIWCNEAQERYVLAVHPKRLAEFEAICERERCLFAVLGEATEVRHLEVKDSHFGNSPVDMPMQVLLGKTPRMSRAFDSREVPQDGFDTSAIELADAAERVLKLPTVASKSFLITIGDRSVTGLVAREQMVGPWQVPVADCAVTASGFHSVTGEAMAMGERTPVALIDAAASARMAVGEAITNIAASRIAKLGDIKLSANWMAAAGYGIEDQNLFNAVKAVGMELCPALDIAIPVGKDSLSMRTVWKDGDTDKAVTSPLSLIVSSFAPVLDIRRTLTPELKADAETALLLIDLGQGRNRLGGSALAQVFGQIGNVAPDLDSAELLKDFFAVIQFLNADGKLLAYHDRSDGGLLATLAEMSFASRQGLDIDLTPLAKTAADVPGALFNEELGAVIQVRNADVAAVKEAFAATSLAAAVHEIGRLNLSAELNFSYEGLRLLHGNRVQWQQWWAETSFRIQSLRDNADCAAEEFALIADGSHQGLIARLSYNVDENVAAPFIAKGVRPRVAILREQGVNGHVEMAAAFDKAGFTSVDVHMSDLLSGRVSLKDFIGLVACGGFSYGDVLGAGGGWAKSVLFHNRVRDEFAAFFARPETFSLGVCNGCQMMSQLKDLIPGAELWPRFVRNNSEVFEARTALVRIEASPSIFLAGMTDSVMPIAVAHGEGRVLTEDAQALSDSGLVAMRWADSSGCATQTYPLNPNGSPHAMTGVTSRDGRATIMMPHPERVFRAVQQSWKPEDWTEDAAWMRMFRNARVFAG</sequence>
<feature type="domain" description="Phosphoribosylformylglycinamidine synthase N-terminal" evidence="17">
    <location>
        <begin position="36"/>
        <end position="154"/>
    </location>
</feature>
<feature type="domain" description="Phosphoribosylformylglycinamidine synthase linker" evidence="16">
    <location>
        <begin position="175"/>
        <end position="224"/>
    </location>
</feature>
<evidence type="ECO:0000256" key="8">
    <source>
        <dbReference type="ARBA" id="ARBA00022755"/>
    </source>
</evidence>
<dbReference type="GO" id="GO:0005737">
    <property type="term" value="C:cytoplasm"/>
    <property type="evidence" value="ECO:0007669"/>
    <property type="project" value="UniProtKB-SubCell"/>
</dbReference>
<dbReference type="EMBL" id="SHKX01000010">
    <property type="protein sequence ID" value="RZU47523.1"/>
    <property type="molecule type" value="Genomic_DNA"/>
</dbReference>
<evidence type="ECO:0000256" key="12">
    <source>
        <dbReference type="ARBA" id="ARBA00052585"/>
    </source>
</evidence>
<dbReference type="InterPro" id="IPR010918">
    <property type="entry name" value="PurM-like_C_dom"/>
</dbReference>
<evidence type="ECO:0000313" key="19">
    <source>
        <dbReference type="EMBL" id="RZU47523.1"/>
    </source>
</evidence>
<feature type="binding site" evidence="14">
    <location>
        <position position="683"/>
    </location>
    <ligand>
        <name>Mg(2+)</name>
        <dbReference type="ChEBI" id="CHEBI:18420"/>
    </ligand>
</feature>
<dbReference type="NCBIfam" id="NF003672">
    <property type="entry name" value="PRK05297.1"/>
    <property type="match status" value="1"/>
</dbReference>
<dbReference type="Gene3D" id="3.90.650.10">
    <property type="entry name" value="PurM-like C-terminal domain"/>
    <property type="match status" value="2"/>
</dbReference>
<evidence type="ECO:0000259" key="18">
    <source>
        <dbReference type="Pfam" id="PF22689"/>
    </source>
</evidence>
<keyword evidence="5 14" id="KW-0436">Ligase</keyword>
<dbReference type="Pfam" id="PF18072">
    <property type="entry name" value="FGAR-AT_linker"/>
    <property type="match status" value="1"/>
</dbReference>
<comment type="caution">
    <text evidence="19">The sequence shown here is derived from an EMBL/GenBank/DDBJ whole genome shotgun (WGS) entry which is preliminary data.</text>
</comment>
<evidence type="ECO:0000259" key="15">
    <source>
        <dbReference type="Pfam" id="PF02769"/>
    </source>
</evidence>
<dbReference type="Pfam" id="PF13507">
    <property type="entry name" value="GATase_5"/>
    <property type="match status" value="1"/>
</dbReference>
<feature type="domain" description="PurM-like C-terminal" evidence="15">
    <location>
        <begin position="435"/>
        <end position="593"/>
    </location>
</feature>
<dbReference type="PROSITE" id="PS51273">
    <property type="entry name" value="GATASE_TYPE_1"/>
    <property type="match status" value="1"/>
</dbReference>
<feature type="binding site" evidence="14">
    <location>
        <position position="889"/>
    </location>
    <ligand>
        <name>Mg(2+)</name>
        <dbReference type="ChEBI" id="CHEBI:18420"/>
    </ligand>
</feature>
<accession>A0A4Q7ZC07</accession>
<keyword evidence="20" id="KW-1185">Reference proteome</keyword>
<dbReference type="SUPFAM" id="SSF52317">
    <property type="entry name" value="Class I glutamine amidotransferase-like"/>
    <property type="match status" value="1"/>
</dbReference>
<dbReference type="Gene3D" id="3.40.50.880">
    <property type="match status" value="1"/>
</dbReference>
<evidence type="ECO:0000256" key="11">
    <source>
        <dbReference type="ARBA" id="ARBA00022962"/>
    </source>
</evidence>
<dbReference type="GO" id="GO:0006189">
    <property type="term" value="P:'de novo' IMP biosynthetic process"/>
    <property type="evidence" value="ECO:0007669"/>
    <property type="project" value="UniProtKB-UniRule"/>
</dbReference>
<dbReference type="SMART" id="SM01211">
    <property type="entry name" value="GATase_5"/>
    <property type="match status" value="1"/>
</dbReference>
<dbReference type="Gene3D" id="3.30.1330.10">
    <property type="entry name" value="PurM-like, N-terminal domain"/>
    <property type="match status" value="2"/>
</dbReference>
<dbReference type="NCBIfam" id="TIGR01735">
    <property type="entry name" value="FGAM_synt"/>
    <property type="match status" value="1"/>
</dbReference>
<comment type="pathway">
    <text evidence="2 14">Purine metabolism; IMP biosynthesis via de novo pathway; 5-amino-1-(5-phospho-D-ribosyl)imidazole from N(2)-formyl-N(1)-(5-phospho-D-ribosyl)glycinamide: step 1/2.</text>
</comment>
<reference evidence="19 20" key="1">
    <citation type="submission" date="2019-02" db="EMBL/GenBank/DDBJ databases">
        <title>Genomic Encyclopedia of Type Strains, Phase IV (KMG-IV): sequencing the most valuable type-strain genomes for metagenomic binning, comparative biology and taxonomic classification.</title>
        <authorList>
            <person name="Goeker M."/>
        </authorList>
    </citation>
    <scope>NUCLEOTIDE SEQUENCE [LARGE SCALE GENOMIC DNA]</scope>
    <source>
        <strain evidence="19 20">DSM 105135</strain>
    </source>
</reference>